<feature type="domain" description="NERD" evidence="1">
    <location>
        <begin position="37"/>
        <end position="151"/>
    </location>
</feature>
<organism evidence="2 3">
    <name type="scientific">Jeotgalicoccus halotolerans</name>
    <dbReference type="NCBI Taxonomy" id="157227"/>
    <lineage>
        <taxon>Bacteria</taxon>
        <taxon>Bacillati</taxon>
        <taxon>Bacillota</taxon>
        <taxon>Bacilli</taxon>
        <taxon>Bacillales</taxon>
        <taxon>Staphylococcaceae</taxon>
        <taxon>Jeotgalicoccus</taxon>
    </lineage>
</organism>
<dbReference type="PROSITE" id="PS50965">
    <property type="entry name" value="NERD"/>
    <property type="match status" value="1"/>
</dbReference>
<reference evidence="2 3" key="1">
    <citation type="submission" date="2018-08" db="EMBL/GenBank/DDBJ databases">
        <title>Genomic Encyclopedia of Type Strains, Phase IV (KMG-IV): sequencing the most valuable type-strain genomes for metagenomic binning, comparative biology and taxonomic classification.</title>
        <authorList>
            <person name="Goeker M."/>
        </authorList>
    </citation>
    <scope>NUCLEOTIDE SEQUENCE [LARGE SCALE GENOMIC DNA]</scope>
    <source>
        <strain evidence="2 3">DSM 17274</strain>
    </source>
</reference>
<name>A0A3E0AZY2_9STAP</name>
<dbReference type="Proteomes" id="UP000257076">
    <property type="component" value="Unassembled WGS sequence"/>
</dbReference>
<evidence type="ECO:0000313" key="2">
    <source>
        <dbReference type="EMBL" id="REG24332.1"/>
    </source>
</evidence>
<sequence length="326" mass="38200">MFLNNRKAPKELLYWKALDLRSNLSADEMYILRTLQKGYEGECLYDKIFDEIGHENIFILRDIYLSAGKAAAQYDSIIISGNRVVVNEVKNISGDYRFENNNWYKNGRELSDNAFAQLSRAKGRLKKLRNECRLNFEVEGNLIFPNDDFRLATENQYVLKKTVLRNYMRKYFRQFKDERLSANAMNIAEIIQENAVENPYFNESADIFQIRRGLYCGQCKTFDLYKGRFQMSCNRCSSVESNETHLLRAMGDFEILFSGVPMTRSALLYFIDFQISRTAVYKVLKKHCDITGQGRNTAYKLKYAEVAEVIAKIRETQRYKDRITQI</sequence>
<gene>
    <name evidence="2" type="ORF">DFR63_1429</name>
</gene>
<protein>
    <submittedName>
        <fullName evidence="2">Nuclease-like protein</fullName>
    </submittedName>
</protein>
<keyword evidence="3" id="KW-1185">Reference proteome</keyword>
<dbReference type="InterPro" id="IPR011528">
    <property type="entry name" value="NERD"/>
</dbReference>
<dbReference type="EMBL" id="QUMW01000011">
    <property type="protein sequence ID" value="REG24332.1"/>
    <property type="molecule type" value="Genomic_DNA"/>
</dbReference>
<evidence type="ECO:0000313" key="3">
    <source>
        <dbReference type="Proteomes" id="UP000257076"/>
    </source>
</evidence>
<dbReference type="AlphaFoldDB" id="A0A3E0AZY2"/>
<evidence type="ECO:0000259" key="1">
    <source>
        <dbReference type="PROSITE" id="PS50965"/>
    </source>
</evidence>
<dbReference type="Pfam" id="PF08378">
    <property type="entry name" value="NERD"/>
    <property type="match status" value="1"/>
</dbReference>
<proteinExistence type="predicted"/>
<accession>A0A3E0AZY2</accession>
<comment type="caution">
    <text evidence="2">The sequence shown here is derived from an EMBL/GenBank/DDBJ whole genome shotgun (WGS) entry which is preliminary data.</text>
</comment>